<dbReference type="AlphaFoldDB" id="A0A1M7TSH3"/>
<gene>
    <name evidence="2" type="ORF">SAMN05444170_2510</name>
</gene>
<sequence>MKRDPVTSTNIAEVGYDPNSRTLEVLFNSGAVYQYFDVPQQIYNDLMQAPSKGGFVNANVKGHYRYARI</sequence>
<reference evidence="3" key="1">
    <citation type="submission" date="2016-11" db="EMBL/GenBank/DDBJ databases">
        <authorList>
            <person name="Varghese N."/>
            <person name="Submissions S."/>
        </authorList>
    </citation>
    <scope>NUCLEOTIDE SEQUENCE [LARGE SCALE GENOMIC DNA]</scope>
    <source>
        <strain evidence="3">GAS401</strain>
    </source>
</reference>
<proteinExistence type="predicted"/>
<evidence type="ECO:0000313" key="2">
    <source>
        <dbReference type="EMBL" id="SHN73563.1"/>
    </source>
</evidence>
<feature type="domain" description="KTSC" evidence="1">
    <location>
        <begin position="7"/>
        <end position="64"/>
    </location>
</feature>
<accession>A0A1M7TSH3</accession>
<dbReference type="EMBL" id="LT670849">
    <property type="protein sequence ID" value="SHN73563.1"/>
    <property type="molecule type" value="Genomic_DNA"/>
</dbReference>
<dbReference type="InterPro" id="IPR025309">
    <property type="entry name" value="KTSC_dom"/>
</dbReference>
<dbReference type="Pfam" id="PF13619">
    <property type="entry name" value="KTSC"/>
    <property type="match status" value="1"/>
</dbReference>
<keyword evidence="3" id="KW-1185">Reference proteome</keyword>
<name>A0A1M7TSH3_9BRAD</name>
<protein>
    <submittedName>
        <fullName evidence="2">KTSC domain-containing protein</fullName>
    </submittedName>
</protein>
<dbReference type="Proteomes" id="UP000184096">
    <property type="component" value="Chromosome I"/>
</dbReference>
<dbReference type="RefSeq" id="WP_072818151.1">
    <property type="nucleotide sequence ID" value="NZ_LT670849.1"/>
</dbReference>
<dbReference type="OrthoDB" id="8450910at2"/>
<evidence type="ECO:0000313" key="3">
    <source>
        <dbReference type="Proteomes" id="UP000184096"/>
    </source>
</evidence>
<organism evidence="2 3">
    <name type="scientific">Bradyrhizobium erythrophlei</name>
    <dbReference type="NCBI Taxonomy" id="1437360"/>
    <lineage>
        <taxon>Bacteria</taxon>
        <taxon>Pseudomonadati</taxon>
        <taxon>Pseudomonadota</taxon>
        <taxon>Alphaproteobacteria</taxon>
        <taxon>Hyphomicrobiales</taxon>
        <taxon>Nitrobacteraceae</taxon>
        <taxon>Bradyrhizobium</taxon>
    </lineage>
</organism>
<evidence type="ECO:0000259" key="1">
    <source>
        <dbReference type="Pfam" id="PF13619"/>
    </source>
</evidence>